<reference evidence="3" key="3">
    <citation type="submission" date="2015-04" db="UniProtKB">
        <authorList>
            <consortium name="EnsemblPlants"/>
        </authorList>
    </citation>
    <scope>IDENTIFICATION</scope>
    <source>
        <strain evidence="3">cv. Jemalong A17</strain>
    </source>
</reference>
<evidence type="ECO:0000313" key="3">
    <source>
        <dbReference type="EnsemblPlants" id="AES79463"/>
    </source>
</evidence>
<gene>
    <name evidence="2" type="ordered locus">MTR_7g067660</name>
</gene>
<evidence type="ECO:0000313" key="2">
    <source>
        <dbReference type="EMBL" id="AES79463.1"/>
    </source>
</evidence>
<keyword evidence="1" id="KW-0472">Membrane</keyword>
<dbReference type="PaxDb" id="3880-AES79463"/>
<keyword evidence="4" id="KW-1185">Reference proteome</keyword>
<protein>
    <submittedName>
        <fullName evidence="2">DUF247 domain protein</fullName>
    </submittedName>
</protein>
<organism evidence="2 4">
    <name type="scientific">Medicago truncatula</name>
    <name type="common">Barrel medic</name>
    <name type="synonym">Medicago tribuloides</name>
    <dbReference type="NCBI Taxonomy" id="3880"/>
    <lineage>
        <taxon>Eukaryota</taxon>
        <taxon>Viridiplantae</taxon>
        <taxon>Streptophyta</taxon>
        <taxon>Embryophyta</taxon>
        <taxon>Tracheophyta</taxon>
        <taxon>Spermatophyta</taxon>
        <taxon>Magnoliopsida</taxon>
        <taxon>eudicotyledons</taxon>
        <taxon>Gunneridae</taxon>
        <taxon>Pentapetalae</taxon>
        <taxon>rosids</taxon>
        <taxon>fabids</taxon>
        <taxon>Fabales</taxon>
        <taxon>Fabaceae</taxon>
        <taxon>Papilionoideae</taxon>
        <taxon>50 kb inversion clade</taxon>
        <taxon>NPAAA clade</taxon>
        <taxon>Hologalegina</taxon>
        <taxon>IRL clade</taxon>
        <taxon>Trifolieae</taxon>
        <taxon>Medicago</taxon>
    </lineage>
</organism>
<dbReference type="Proteomes" id="UP000002051">
    <property type="component" value="Unassembled WGS sequence"/>
</dbReference>
<dbReference type="PANTHER" id="PTHR31170">
    <property type="entry name" value="BNAC04G53230D PROTEIN"/>
    <property type="match status" value="1"/>
</dbReference>
<dbReference type="OMA" id="FLLIRIW"/>
<dbReference type="HOGENOM" id="CLU_020188_0_5_1"/>
<keyword evidence="1" id="KW-0812">Transmembrane</keyword>
<evidence type="ECO:0000256" key="1">
    <source>
        <dbReference type="SAM" id="Phobius"/>
    </source>
</evidence>
<dbReference type="EnsemblPlants" id="AES79463">
    <property type="protein sequence ID" value="AES79463"/>
    <property type="gene ID" value="MTR_7g067660"/>
</dbReference>
<sequence length="382" mass="43939">MNTLLNSVDHEYIQSCSISLVPVEFVDSTNEEAYVPRVVSMGPRYKGREELVHMEEIKLRCMLALIDRVEKNDVKPGDILEKCSKVIWDLNDQIRASYVEDISLEVYELVKIMLVDGCFLLELLITKELELDSQLSSQLNFTPCLFAPQVLKNDDVLSDLALFENRIPIFIVHELQAAGVSIQLAENNGVTGLDFEFQFEKGNGKLQIAALYIRKTTKAKWRNVIFWEHHKMDWKKLGSNKGNDESKNSKISNSGTCGKFTSAALIFNDLICCADDVKILKDKNIIVDHMKMSNKEFIRTMSSGVDHGIVGSDYVKMVEKLNDYSTVFLLIRIWKKLRHYFTYYFEWFFKFMKRDNNFIATVVSFATLVQAVYAIIAYHTVK</sequence>
<name>G7KRC1_MEDTR</name>
<feature type="transmembrane region" description="Helical" evidence="1">
    <location>
        <begin position="358"/>
        <end position="381"/>
    </location>
</feature>
<keyword evidence="1" id="KW-1133">Transmembrane helix</keyword>
<proteinExistence type="predicted"/>
<dbReference type="EMBL" id="CM001223">
    <property type="protein sequence ID" value="AES79463.1"/>
    <property type="molecule type" value="Genomic_DNA"/>
</dbReference>
<reference evidence="2 4" key="2">
    <citation type="journal article" date="2014" name="BMC Genomics">
        <title>An improved genome release (version Mt4.0) for the model legume Medicago truncatula.</title>
        <authorList>
            <person name="Tang H."/>
            <person name="Krishnakumar V."/>
            <person name="Bidwell S."/>
            <person name="Rosen B."/>
            <person name="Chan A."/>
            <person name="Zhou S."/>
            <person name="Gentzbittel L."/>
            <person name="Childs K.L."/>
            <person name="Yandell M."/>
            <person name="Gundlach H."/>
            <person name="Mayer K.F."/>
            <person name="Schwartz D.C."/>
            <person name="Town C.D."/>
        </authorList>
    </citation>
    <scope>GENOME REANNOTATION</scope>
    <source>
        <strain evidence="3 4">cv. Jemalong A17</strain>
    </source>
</reference>
<reference evidence="2 4" key="1">
    <citation type="journal article" date="2011" name="Nature">
        <title>The Medicago genome provides insight into the evolution of rhizobial symbioses.</title>
        <authorList>
            <person name="Young N.D."/>
            <person name="Debelle F."/>
            <person name="Oldroyd G.E."/>
            <person name="Geurts R."/>
            <person name="Cannon S.B."/>
            <person name="Udvardi M.K."/>
            <person name="Benedito V.A."/>
            <person name="Mayer K.F."/>
            <person name="Gouzy J."/>
            <person name="Schoof H."/>
            <person name="Van de Peer Y."/>
            <person name="Proost S."/>
            <person name="Cook D.R."/>
            <person name="Meyers B.C."/>
            <person name="Spannagl M."/>
            <person name="Cheung F."/>
            <person name="De Mita S."/>
            <person name="Krishnakumar V."/>
            <person name="Gundlach H."/>
            <person name="Zhou S."/>
            <person name="Mudge J."/>
            <person name="Bharti A.K."/>
            <person name="Murray J.D."/>
            <person name="Naoumkina M.A."/>
            <person name="Rosen B."/>
            <person name="Silverstein K.A."/>
            <person name="Tang H."/>
            <person name="Rombauts S."/>
            <person name="Zhao P.X."/>
            <person name="Zhou P."/>
            <person name="Barbe V."/>
            <person name="Bardou P."/>
            <person name="Bechner M."/>
            <person name="Bellec A."/>
            <person name="Berger A."/>
            <person name="Berges H."/>
            <person name="Bidwell S."/>
            <person name="Bisseling T."/>
            <person name="Choisne N."/>
            <person name="Couloux A."/>
            <person name="Denny R."/>
            <person name="Deshpande S."/>
            <person name="Dai X."/>
            <person name="Doyle J.J."/>
            <person name="Dudez A.M."/>
            <person name="Farmer A.D."/>
            <person name="Fouteau S."/>
            <person name="Franken C."/>
            <person name="Gibelin C."/>
            <person name="Gish J."/>
            <person name="Goldstein S."/>
            <person name="Gonzalez A.J."/>
            <person name="Green P.J."/>
            <person name="Hallab A."/>
            <person name="Hartog M."/>
            <person name="Hua A."/>
            <person name="Humphray S.J."/>
            <person name="Jeong D.H."/>
            <person name="Jing Y."/>
            <person name="Jocker A."/>
            <person name="Kenton S.M."/>
            <person name="Kim D.J."/>
            <person name="Klee K."/>
            <person name="Lai H."/>
            <person name="Lang C."/>
            <person name="Lin S."/>
            <person name="Macmil S.L."/>
            <person name="Magdelenat G."/>
            <person name="Matthews L."/>
            <person name="McCorrison J."/>
            <person name="Monaghan E.L."/>
            <person name="Mun J.H."/>
            <person name="Najar F.Z."/>
            <person name="Nicholson C."/>
            <person name="Noirot C."/>
            <person name="O'Bleness M."/>
            <person name="Paule C.R."/>
            <person name="Poulain J."/>
            <person name="Prion F."/>
            <person name="Qin B."/>
            <person name="Qu C."/>
            <person name="Retzel E.F."/>
            <person name="Riddle C."/>
            <person name="Sallet E."/>
            <person name="Samain S."/>
            <person name="Samson N."/>
            <person name="Sanders I."/>
            <person name="Saurat O."/>
            <person name="Scarpelli C."/>
            <person name="Schiex T."/>
            <person name="Segurens B."/>
            <person name="Severin A.J."/>
            <person name="Sherrier D.J."/>
            <person name="Shi R."/>
            <person name="Sims S."/>
            <person name="Singer S.R."/>
            <person name="Sinharoy S."/>
            <person name="Sterck L."/>
            <person name="Viollet A."/>
            <person name="Wang B.B."/>
            <person name="Wang K."/>
            <person name="Wang M."/>
            <person name="Wang X."/>
            <person name="Warfsmann J."/>
            <person name="Weissenbach J."/>
            <person name="White D.D."/>
            <person name="White J.D."/>
            <person name="Wiley G.B."/>
            <person name="Wincker P."/>
            <person name="Xing Y."/>
            <person name="Yang L."/>
            <person name="Yao Z."/>
            <person name="Ying F."/>
            <person name="Zhai J."/>
            <person name="Zhou L."/>
            <person name="Zuber A."/>
            <person name="Denarie J."/>
            <person name="Dixon R.A."/>
            <person name="May G.D."/>
            <person name="Schwartz D.C."/>
            <person name="Rogers J."/>
            <person name="Quetier F."/>
            <person name="Town C.D."/>
            <person name="Roe B.A."/>
        </authorList>
    </citation>
    <scope>NUCLEOTIDE SEQUENCE [LARGE SCALE GENOMIC DNA]</scope>
    <source>
        <strain evidence="2">A17</strain>
        <strain evidence="3 4">cv. Jemalong A17</strain>
    </source>
</reference>
<evidence type="ECO:0000313" key="4">
    <source>
        <dbReference type="Proteomes" id="UP000002051"/>
    </source>
</evidence>
<dbReference type="STRING" id="3880.G7KRC1"/>
<accession>G7KRC1</accession>
<dbReference type="AlphaFoldDB" id="G7KRC1"/>
<dbReference type="PANTHER" id="PTHR31170:SF20">
    <property type="entry name" value="DUF247 DOMAIN PROTEIN"/>
    <property type="match status" value="1"/>
</dbReference>
<dbReference type="InterPro" id="IPR004158">
    <property type="entry name" value="DUF247_pln"/>
</dbReference>
<dbReference type="Pfam" id="PF03140">
    <property type="entry name" value="DUF247"/>
    <property type="match status" value="1"/>
</dbReference>